<evidence type="ECO:0000313" key="1">
    <source>
        <dbReference type="EMBL" id="MBA4670464.1"/>
    </source>
</evidence>
<protein>
    <submittedName>
        <fullName evidence="1">Uncharacterized protein</fullName>
    </submittedName>
</protein>
<reference evidence="1" key="1">
    <citation type="journal article" date="2013" name="J. Plant Res.">
        <title>Effect of fungi and light on seed germination of three Opuntia species from semiarid lands of central Mexico.</title>
        <authorList>
            <person name="Delgado-Sanchez P."/>
            <person name="Jimenez-Bremont J.F."/>
            <person name="Guerrero-Gonzalez Mde L."/>
            <person name="Flores J."/>
        </authorList>
    </citation>
    <scope>NUCLEOTIDE SEQUENCE</scope>
    <source>
        <tissue evidence="1">Cladode</tissue>
    </source>
</reference>
<proteinExistence type="predicted"/>
<sequence>MMFWHPAVQGLYLSGGPRTTLIRGSLKMNEKRLFSAERLTRNQIRSSGVIVMILIMNCSVLKARCQRQNNLSAKKPRRDDADVLSSKQGIRFCCFNSLFTYLAITVV</sequence>
<dbReference type="EMBL" id="GISG01247571">
    <property type="protein sequence ID" value="MBA4670464.1"/>
    <property type="molecule type" value="Transcribed_RNA"/>
</dbReference>
<name>A0A7C9F0F0_OPUST</name>
<accession>A0A7C9F0F0</accession>
<organism evidence="1">
    <name type="scientific">Opuntia streptacantha</name>
    <name type="common">Prickly pear cactus</name>
    <name type="synonym">Opuntia cardona</name>
    <dbReference type="NCBI Taxonomy" id="393608"/>
    <lineage>
        <taxon>Eukaryota</taxon>
        <taxon>Viridiplantae</taxon>
        <taxon>Streptophyta</taxon>
        <taxon>Embryophyta</taxon>
        <taxon>Tracheophyta</taxon>
        <taxon>Spermatophyta</taxon>
        <taxon>Magnoliopsida</taxon>
        <taxon>eudicotyledons</taxon>
        <taxon>Gunneridae</taxon>
        <taxon>Pentapetalae</taxon>
        <taxon>Caryophyllales</taxon>
        <taxon>Cactineae</taxon>
        <taxon>Cactaceae</taxon>
        <taxon>Opuntioideae</taxon>
        <taxon>Opuntia</taxon>
    </lineage>
</organism>
<reference evidence="1" key="2">
    <citation type="submission" date="2020-07" db="EMBL/GenBank/DDBJ databases">
        <authorList>
            <person name="Vera ALvarez R."/>
            <person name="Arias-Moreno D.M."/>
            <person name="Jimenez-Jacinto V."/>
            <person name="Jimenez-Bremont J.F."/>
            <person name="Swaminathan K."/>
            <person name="Moose S.P."/>
            <person name="Guerrero-Gonzalez M.L."/>
            <person name="Marino-Ramirez L."/>
            <person name="Landsman D."/>
            <person name="Rodriguez-Kessler M."/>
            <person name="Delgado-Sanchez P."/>
        </authorList>
    </citation>
    <scope>NUCLEOTIDE SEQUENCE</scope>
    <source>
        <tissue evidence="1">Cladode</tissue>
    </source>
</reference>
<dbReference type="AlphaFoldDB" id="A0A7C9F0F0"/>